<evidence type="ECO:0000313" key="3">
    <source>
        <dbReference type="Proteomes" id="UP000239181"/>
    </source>
</evidence>
<dbReference type="Proteomes" id="UP000239181">
    <property type="component" value="Unassembled WGS sequence"/>
</dbReference>
<sequence length="100" mass="11897">MDRRILQLGQALEQAAADESWDEIRRIDARISQLLVAIREQGLQDALRDDLDQLRRSHLRVAKTCREQHDLLQMKIQQFQQNRERLQAYALFSESHEENE</sequence>
<proteinExistence type="predicted"/>
<gene>
    <name evidence="2" type="ORF">CQW29_01605</name>
</gene>
<keyword evidence="3" id="KW-1185">Reference proteome</keyword>
<accession>A0A2S9IHU8</accession>
<evidence type="ECO:0000256" key="1">
    <source>
        <dbReference type="SAM" id="Coils"/>
    </source>
</evidence>
<dbReference type="EMBL" id="PDET01000001">
    <property type="protein sequence ID" value="PRD17357.1"/>
    <property type="molecule type" value="Genomic_DNA"/>
</dbReference>
<evidence type="ECO:0000313" key="2">
    <source>
        <dbReference type="EMBL" id="PRD17357.1"/>
    </source>
</evidence>
<protein>
    <recommendedName>
        <fullName evidence="4">Flagellar protein FliT</fullName>
    </recommendedName>
</protein>
<organism evidence="2 3">
    <name type="scientific">Pantoea coffeiphila</name>
    <dbReference type="NCBI Taxonomy" id="1465635"/>
    <lineage>
        <taxon>Bacteria</taxon>
        <taxon>Pseudomonadati</taxon>
        <taxon>Pseudomonadota</taxon>
        <taxon>Gammaproteobacteria</taxon>
        <taxon>Enterobacterales</taxon>
        <taxon>Erwiniaceae</taxon>
        <taxon>Pantoea</taxon>
    </lineage>
</organism>
<dbReference type="RefSeq" id="WP_105590956.1">
    <property type="nucleotide sequence ID" value="NZ_PDET01000001.1"/>
</dbReference>
<reference evidence="2 3" key="1">
    <citation type="submission" date="2017-10" db="EMBL/GenBank/DDBJ databases">
        <title>Draft genome of two endophytic bacteria isolated from 'guarana' Paullinia cupana (Mart.) Ducke.</title>
        <authorList>
            <person name="Siqueira K.A."/>
            <person name="Liotti R.G."/>
            <person name="Mendes T.A."/>
            <person name="Soares M.A."/>
        </authorList>
    </citation>
    <scope>NUCLEOTIDE SEQUENCE [LARGE SCALE GENOMIC DNA]</scope>
    <source>
        <strain evidence="2 3">342</strain>
    </source>
</reference>
<comment type="caution">
    <text evidence="2">The sequence shown here is derived from an EMBL/GenBank/DDBJ whole genome shotgun (WGS) entry which is preliminary data.</text>
</comment>
<keyword evidence="1" id="KW-0175">Coiled coil</keyword>
<evidence type="ECO:0008006" key="4">
    <source>
        <dbReference type="Google" id="ProtNLM"/>
    </source>
</evidence>
<dbReference type="AlphaFoldDB" id="A0A2S9IHU8"/>
<feature type="coiled-coil region" evidence="1">
    <location>
        <begin position="62"/>
        <end position="89"/>
    </location>
</feature>
<name>A0A2S9IHU8_9GAMM</name>